<dbReference type="STRING" id="3775.A0A1Q3C6X7"/>
<dbReference type="OrthoDB" id="676555at2759"/>
<dbReference type="InParanoid" id="A0A1Q3C6X7"/>
<evidence type="ECO:0000256" key="1">
    <source>
        <dbReference type="SAM" id="MobiDB-lite"/>
    </source>
</evidence>
<dbReference type="PANTHER" id="PTHR33148:SF6">
    <property type="entry name" value="DUF4228 DOMAIN-CONTAINING PROTEIN"/>
    <property type="match status" value="1"/>
</dbReference>
<reference evidence="3" key="1">
    <citation type="submission" date="2016-04" db="EMBL/GenBank/DDBJ databases">
        <title>Cephalotus genome sequencing.</title>
        <authorList>
            <person name="Fukushima K."/>
            <person name="Hasebe M."/>
            <person name="Fang X."/>
        </authorList>
    </citation>
    <scope>NUCLEOTIDE SEQUENCE [LARGE SCALE GENOMIC DNA]</scope>
    <source>
        <strain evidence="3">cv. St1</strain>
    </source>
</reference>
<dbReference type="FunCoup" id="A0A1Q3C6X7">
    <property type="interactions" value="11"/>
</dbReference>
<comment type="caution">
    <text evidence="2">The sequence shown here is derived from an EMBL/GenBank/DDBJ whole genome shotgun (WGS) entry which is preliminary data.</text>
</comment>
<dbReference type="AlphaFoldDB" id="A0A1Q3C6X7"/>
<feature type="region of interest" description="Disordered" evidence="1">
    <location>
        <begin position="114"/>
        <end position="134"/>
    </location>
</feature>
<gene>
    <name evidence="2" type="ORF">CFOL_v3_19309</name>
</gene>
<accession>A0A1Q3C6X7</accession>
<sequence length="219" mass="24507">MGNVIGGRKKAKVMKINGETMKIETPVKVWDVTKDYPGHVLLDSEAVKHFGIRAKPLELQQELKPKKVYFLLELPKSPAEERLPRRVRSSGMHLGAKDRLELLMLSRRSVSDLSMVRPSSGRGTDGAGPSNGPVRVTMRLPKAQLARLVEESKDDVEVAEKIIHLYTADGDAHLEVQREAGLGNKIGDYKKRVSFVPKEKEKFIQMSPLNSNNFIKNAE</sequence>
<protein>
    <submittedName>
        <fullName evidence="2">DUF4228 domain-containing protein</fullName>
    </submittedName>
</protein>
<organism evidence="2 3">
    <name type="scientific">Cephalotus follicularis</name>
    <name type="common">Albany pitcher plant</name>
    <dbReference type="NCBI Taxonomy" id="3775"/>
    <lineage>
        <taxon>Eukaryota</taxon>
        <taxon>Viridiplantae</taxon>
        <taxon>Streptophyta</taxon>
        <taxon>Embryophyta</taxon>
        <taxon>Tracheophyta</taxon>
        <taxon>Spermatophyta</taxon>
        <taxon>Magnoliopsida</taxon>
        <taxon>eudicotyledons</taxon>
        <taxon>Gunneridae</taxon>
        <taxon>Pentapetalae</taxon>
        <taxon>rosids</taxon>
        <taxon>fabids</taxon>
        <taxon>Oxalidales</taxon>
        <taxon>Cephalotaceae</taxon>
        <taxon>Cephalotus</taxon>
    </lineage>
</organism>
<dbReference type="Proteomes" id="UP000187406">
    <property type="component" value="Unassembled WGS sequence"/>
</dbReference>
<proteinExistence type="predicted"/>
<dbReference type="InterPro" id="IPR025322">
    <property type="entry name" value="PADRE_dom"/>
</dbReference>
<evidence type="ECO:0000313" key="3">
    <source>
        <dbReference type="Proteomes" id="UP000187406"/>
    </source>
</evidence>
<dbReference type="PANTHER" id="PTHR33148">
    <property type="entry name" value="PLASTID MOVEMENT IMPAIRED PROTEIN-RELATED"/>
    <property type="match status" value="1"/>
</dbReference>
<dbReference type="Pfam" id="PF14009">
    <property type="entry name" value="PADRE"/>
    <property type="match status" value="1"/>
</dbReference>
<evidence type="ECO:0000313" key="2">
    <source>
        <dbReference type="EMBL" id="GAV75833.1"/>
    </source>
</evidence>
<keyword evidence="3" id="KW-1185">Reference proteome</keyword>
<name>A0A1Q3C6X7_CEPFO</name>
<dbReference type="EMBL" id="BDDD01001421">
    <property type="protein sequence ID" value="GAV75833.1"/>
    <property type="molecule type" value="Genomic_DNA"/>
</dbReference>